<name>A0A1I3CJQ3_9SPHI</name>
<dbReference type="Proteomes" id="UP000198670">
    <property type="component" value="Unassembled WGS sequence"/>
</dbReference>
<dbReference type="EMBL" id="FOQO01000001">
    <property type="protein sequence ID" value="SFH74556.1"/>
    <property type="molecule type" value="Genomic_DNA"/>
</dbReference>
<organism evidence="1 2">
    <name type="scientific">Parapedobacter indicus</name>
    <dbReference type="NCBI Taxonomy" id="1477437"/>
    <lineage>
        <taxon>Bacteria</taxon>
        <taxon>Pseudomonadati</taxon>
        <taxon>Bacteroidota</taxon>
        <taxon>Sphingobacteriia</taxon>
        <taxon>Sphingobacteriales</taxon>
        <taxon>Sphingobacteriaceae</taxon>
        <taxon>Parapedobacter</taxon>
    </lineage>
</organism>
<sequence length="123" mass="14505">MEDYSYSAECNYQLHCTRVPIPKRCLPFCLERILRNATVDEKQLILGIEWKFAYEIFEAYNGHRNIRSFRDLSEVLGESRTELLVEKFRGISQSQLDHFSKSPEERERIIRSIKNSGRDSGMI</sequence>
<gene>
    <name evidence="1" type="ORF">SAMN05444682_10159</name>
</gene>
<dbReference type="AlphaFoldDB" id="A0A1I3CJQ3"/>
<proteinExistence type="predicted"/>
<evidence type="ECO:0000313" key="2">
    <source>
        <dbReference type="Proteomes" id="UP000198670"/>
    </source>
</evidence>
<reference evidence="1 2" key="1">
    <citation type="submission" date="2016-10" db="EMBL/GenBank/DDBJ databases">
        <authorList>
            <person name="de Groot N.N."/>
        </authorList>
    </citation>
    <scope>NUCLEOTIDE SEQUENCE [LARGE SCALE GENOMIC DNA]</scope>
    <source>
        <strain evidence="1 2">RK1</strain>
    </source>
</reference>
<evidence type="ECO:0000313" key="1">
    <source>
        <dbReference type="EMBL" id="SFH74556.1"/>
    </source>
</evidence>
<protein>
    <submittedName>
        <fullName evidence="1">Uncharacterized protein</fullName>
    </submittedName>
</protein>
<keyword evidence="2" id="KW-1185">Reference proteome</keyword>
<dbReference type="STRING" id="1477437.SAMN05444682_10159"/>
<accession>A0A1I3CJQ3</accession>